<dbReference type="Proteomes" id="UP000651208">
    <property type="component" value="Unassembled WGS sequence"/>
</dbReference>
<dbReference type="EMBL" id="JABURY010000015">
    <property type="protein sequence ID" value="MBC9130972.1"/>
    <property type="molecule type" value="Genomic_DNA"/>
</dbReference>
<dbReference type="SFLD" id="SFLDS00003">
    <property type="entry name" value="Haloacid_Dehalogenase"/>
    <property type="match status" value="1"/>
</dbReference>
<dbReference type="InterPro" id="IPR036412">
    <property type="entry name" value="HAD-like_sf"/>
</dbReference>
<dbReference type="SFLD" id="SFLDG01129">
    <property type="entry name" value="C1.5:_HAD__Beta-PGM__Phosphata"/>
    <property type="match status" value="1"/>
</dbReference>
<dbReference type="NCBIfam" id="NF008018">
    <property type="entry name" value="PRK10748.1"/>
    <property type="match status" value="1"/>
</dbReference>
<evidence type="ECO:0000256" key="1">
    <source>
        <dbReference type="ARBA" id="ARBA00001946"/>
    </source>
</evidence>
<name>A0ABR7QXM2_9GAMM</name>
<proteinExistence type="predicted"/>
<dbReference type="PANTHER" id="PTHR46470">
    <property type="entry name" value="N-ACYLNEURAMINATE-9-PHOSPHATASE"/>
    <property type="match status" value="1"/>
</dbReference>
<dbReference type="InterPro" id="IPR006439">
    <property type="entry name" value="HAD-SF_hydro_IA"/>
</dbReference>
<dbReference type="Pfam" id="PF00702">
    <property type="entry name" value="Hydrolase"/>
    <property type="match status" value="1"/>
</dbReference>
<organism evidence="4 5">
    <name type="scientific">Frischella japonica</name>
    <dbReference type="NCBI Taxonomy" id="2741544"/>
    <lineage>
        <taxon>Bacteria</taxon>
        <taxon>Pseudomonadati</taxon>
        <taxon>Pseudomonadota</taxon>
        <taxon>Gammaproteobacteria</taxon>
        <taxon>Orbales</taxon>
        <taxon>Orbaceae</taxon>
        <taxon>Frischella</taxon>
    </lineage>
</organism>
<keyword evidence="5" id="KW-1185">Reference proteome</keyword>
<keyword evidence="3" id="KW-0460">Magnesium</keyword>
<evidence type="ECO:0000313" key="4">
    <source>
        <dbReference type="EMBL" id="MBC9130972.1"/>
    </source>
</evidence>
<dbReference type="Gene3D" id="3.40.50.1000">
    <property type="entry name" value="HAD superfamily/HAD-like"/>
    <property type="match status" value="1"/>
</dbReference>
<protein>
    <submittedName>
        <fullName evidence="4">5-amino-6-(5-phospho-D-ribitylamino)uracil phosphatase YigB</fullName>
        <ecNumber evidence="4">3.1.3.104</ecNumber>
    </submittedName>
</protein>
<dbReference type="InterPro" id="IPR051400">
    <property type="entry name" value="HAD-like_hydrolase"/>
</dbReference>
<dbReference type="RefSeq" id="WP_187755412.1">
    <property type="nucleotide sequence ID" value="NZ_JABURY010000015.1"/>
</dbReference>
<reference evidence="4 5" key="1">
    <citation type="submission" date="2020-06" db="EMBL/GenBank/DDBJ databases">
        <title>Frischella cerana isolated from Apis cerana gut homogenate.</title>
        <authorList>
            <person name="Wolter L.A."/>
            <person name="Suenami S."/>
            <person name="Miyazaki R."/>
        </authorList>
    </citation>
    <scope>NUCLEOTIDE SEQUENCE [LARGE SCALE GENOMIC DNA]</scope>
    <source>
        <strain evidence="4 5">Ac13</strain>
    </source>
</reference>
<gene>
    <name evidence="4" type="primary">yigB</name>
    <name evidence="4" type="ORF">FcAc13_06565</name>
</gene>
<evidence type="ECO:0000256" key="3">
    <source>
        <dbReference type="ARBA" id="ARBA00022842"/>
    </source>
</evidence>
<dbReference type="SUPFAM" id="SSF56784">
    <property type="entry name" value="HAD-like"/>
    <property type="match status" value="1"/>
</dbReference>
<dbReference type="PANTHER" id="PTHR46470:SF4">
    <property type="entry name" value="5-AMINO-6-(5-PHOSPHO-D-RIBITYLAMINO)URACIL PHOSPHATASE YIGB"/>
    <property type="match status" value="1"/>
</dbReference>
<dbReference type="Gene3D" id="1.20.120.1600">
    <property type="match status" value="1"/>
</dbReference>
<dbReference type="InterPro" id="IPR023214">
    <property type="entry name" value="HAD_sf"/>
</dbReference>
<dbReference type="NCBIfam" id="TIGR01549">
    <property type="entry name" value="HAD-SF-IA-v1"/>
    <property type="match status" value="1"/>
</dbReference>
<comment type="caution">
    <text evidence="4">The sequence shown here is derived from an EMBL/GenBank/DDBJ whole genome shotgun (WGS) entry which is preliminary data.</text>
</comment>
<accession>A0ABR7QXM2</accession>
<comment type="cofactor">
    <cofactor evidence="1">
        <name>Mg(2+)</name>
        <dbReference type="ChEBI" id="CHEBI:18420"/>
    </cofactor>
</comment>
<sequence length="238" mass="27189">MHFYRPLNSIKAITFDLDDTLYDNAPYMVQAVDQMMAEIQRIDGLQHCQLAEFDQVKRDILNEQPELYHDVIVWRVCTIKQFLRKQGISDSAIIERITDDAMSAFIYWRNQIEVPDDSHQILKQLAKHYPLVVITNGNAEISKIGLQMYFKFALRAGADGLSKPYPDLFWLAAKRLAIHPQHVLHIGDNLQTDVAGAINSGMLACWLNVTGQDIYHCRDASVLPHMEITHLSALNCLL</sequence>
<keyword evidence="2 4" id="KW-0378">Hydrolase</keyword>
<dbReference type="EC" id="3.1.3.104" evidence="4"/>
<evidence type="ECO:0000313" key="5">
    <source>
        <dbReference type="Proteomes" id="UP000651208"/>
    </source>
</evidence>
<evidence type="ECO:0000256" key="2">
    <source>
        <dbReference type="ARBA" id="ARBA00022801"/>
    </source>
</evidence>
<dbReference type="GO" id="GO:0043726">
    <property type="term" value="F:5-amino-6-(5-phosphoribitylamino)uracil phosphatase activity"/>
    <property type="evidence" value="ECO:0007669"/>
    <property type="project" value="UniProtKB-EC"/>
</dbReference>